<dbReference type="RefSeq" id="WP_092939617.1">
    <property type="nucleotide sequence ID" value="NZ_FONX01000006.1"/>
</dbReference>
<gene>
    <name evidence="1" type="ORF">SAMN04489711_106257</name>
</gene>
<proteinExistence type="predicted"/>
<dbReference type="EMBL" id="FONX01000006">
    <property type="protein sequence ID" value="SFE88407.1"/>
    <property type="molecule type" value="Genomic_DNA"/>
</dbReference>
<protein>
    <submittedName>
        <fullName evidence="1">Uncharacterized protein</fullName>
    </submittedName>
</protein>
<organism evidence="1 2">
    <name type="scientific">Paracidovorax wautersii</name>
    <dbReference type="NCBI Taxonomy" id="1177982"/>
    <lineage>
        <taxon>Bacteria</taxon>
        <taxon>Pseudomonadati</taxon>
        <taxon>Pseudomonadota</taxon>
        <taxon>Betaproteobacteria</taxon>
        <taxon>Burkholderiales</taxon>
        <taxon>Comamonadaceae</taxon>
        <taxon>Paracidovorax</taxon>
    </lineage>
</organism>
<evidence type="ECO:0000313" key="1">
    <source>
        <dbReference type="EMBL" id="SFE88407.1"/>
    </source>
</evidence>
<dbReference type="AlphaFoldDB" id="A0A1I2E6R3"/>
<accession>A0A1I2E6R3</accession>
<evidence type="ECO:0000313" key="2">
    <source>
        <dbReference type="Proteomes" id="UP000199119"/>
    </source>
</evidence>
<reference evidence="2" key="1">
    <citation type="submission" date="2016-10" db="EMBL/GenBank/DDBJ databases">
        <authorList>
            <person name="Varghese N."/>
            <person name="Submissions S."/>
        </authorList>
    </citation>
    <scope>NUCLEOTIDE SEQUENCE [LARGE SCALE GENOMIC DNA]</scope>
    <source>
        <strain evidence="2">DSM 27981</strain>
    </source>
</reference>
<name>A0A1I2E6R3_9BURK</name>
<keyword evidence="2" id="KW-1185">Reference proteome</keyword>
<dbReference type="Proteomes" id="UP000199119">
    <property type="component" value="Unassembled WGS sequence"/>
</dbReference>
<sequence>MTTAPTLQPAAAIQRLLQLIPCLNANSTTLGLAVTELQALARAASATPETTEAPGCARFEAAPRLIDGRLLISVSISTLAHAARHSDYFFRCQEDGCPLQITDEAAFAKSVVEALNCEQEDGSTPITRMLDAATEYVSEQGLEGIEEGSAA</sequence>
<dbReference type="STRING" id="1177982.SAMN04489711_106257"/>